<comment type="catalytic activity">
    <reaction evidence="1">
        <text>ATP + protein L-histidine = ADP + protein N-phospho-L-histidine.</text>
        <dbReference type="EC" id="2.7.13.3"/>
    </reaction>
</comment>
<keyword evidence="10" id="KW-0175">Coiled coil</keyword>
<evidence type="ECO:0000256" key="9">
    <source>
        <dbReference type="PROSITE-ProRule" id="PRU00169"/>
    </source>
</evidence>
<sequence length="643" mass="70533">MTGQSASTEPVNILLVDDQPGKLMTYEAILDGLDANLIKATTAEEALTALLKTDIAVILMDVCMPDLDGFELAAMIRDHPRHEKTAVIFISAVRLEIDDLLKGYRTGAVDYVSVPVVPEILKAKVQIFVELYRKSRQLDTLNAELEERVRQRALQLEESHARLQESEERLRLASEAANLATFEFDQRAQTLQWSANISEVLHNNLPEHQTFESFVQFVHEDDREMVRSYVRTANYAETTAELEFRVTGARGVAWILARARAFSTGNAETPRVLGTLLDITDRKSAESHQQLLMAELDHRVKNILANVAAIARLSSSNAVSVGSFASALDGRIHAMSAAHDLLRQSSWTGVDLHELVQGALAPFRSRSDNDIVVDGERVRLTSKFGQSMALVLHELVTNAVKHGSLSAPGGRVAIGWSRIPTPDGDKIGFSWRESGGPLCAKPERNGFGLAVIRSAASECGGVAEMNFASEGFQFDFQGELSTRTHMVGTRHIAIVPKARGPLVAANMPAPHRPCRILLVEDEALIAMQLKLDLEAEGHTVLGPISRLSDGLKAAADSNFDIALIDINLGADNSAPIAEILDRRRIPFAFTTGYNDLVFLPPRLRDYPHLTKPYNPADVKDLVTMLAYGAEERRSADSASNQVA</sequence>
<gene>
    <name evidence="13" type="ORF">SAMN04488557_1676</name>
</gene>
<proteinExistence type="predicted"/>
<keyword evidence="4 9" id="KW-0597">Phosphoprotein</keyword>
<dbReference type="SMART" id="SM00448">
    <property type="entry name" value="REC"/>
    <property type="match status" value="2"/>
</dbReference>
<dbReference type="Gene3D" id="3.40.50.2300">
    <property type="match status" value="2"/>
</dbReference>
<keyword evidence="14" id="KW-1185">Reference proteome</keyword>
<dbReference type="InterPro" id="IPR035965">
    <property type="entry name" value="PAS-like_dom_sf"/>
</dbReference>
<feature type="modified residue" description="4-aspartylphosphate" evidence="9">
    <location>
        <position position="565"/>
    </location>
</feature>
<dbReference type="GO" id="GO:0004673">
    <property type="term" value="F:protein histidine kinase activity"/>
    <property type="evidence" value="ECO:0007669"/>
    <property type="project" value="UniProtKB-EC"/>
</dbReference>
<dbReference type="PANTHER" id="PTHR41523">
    <property type="entry name" value="TWO-COMPONENT SYSTEM SENSOR PROTEIN"/>
    <property type="match status" value="1"/>
</dbReference>
<dbReference type="CDD" id="cd00130">
    <property type="entry name" value="PAS"/>
    <property type="match status" value="1"/>
</dbReference>
<dbReference type="Pfam" id="PF00072">
    <property type="entry name" value="Response_reg"/>
    <property type="match status" value="1"/>
</dbReference>
<protein>
    <recommendedName>
        <fullName evidence="3">Blue-light-activated histidine kinase</fullName>
        <ecNumber evidence="2">2.7.13.3</ecNumber>
    </recommendedName>
</protein>
<dbReference type="InterPro" id="IPR036890">
    <property type="entry name" value="HATPase_C_sf"/>
</dbReference>
<feature type="coiled-coil region" evidence="10">
    <location>
        <begin position="146"/>
        <end position="176"/>
    </location>
</feature>
<dbReference type="AlphaFoldDB" id="A0A1I7NDD8"/>
<evidence type="ECO:0000259" key="12">
    <source>
        <dbReference type="PROSITE" id="PS50112"/>
    </source>
</evidence>
<dbReference type="CDD" id="cd00156">
    <property type="entry name" value="REC"/>
    <property type="match status" value="1"/>
</dbReference>
<dbReference type="SUPFAM" id="SSF55785">
    <property type="entry name" value="PYP-like sensor domain (PAS domain)"/>
    <property type="match status" value="1"/>
</dbReference>
<dbReference type="SUPFAM" id="SSF52172">
    <property type="entry name" value="CheY-like"/>
    <property type="match status" value="2"/>
</dbReference>
<evidence type="ECO:0000256" key="5">
    <source>
        <dbReference type="ARBA" id="ARBA00022679"/>
    </source>
</evidence>
<organism evidence="13 14">
    <name type="scientific">Hyphomicrobium facile</name>
    <dbReference type="NCBI Taxonomy" id="51670"/>
    <lineage>
        <taxon>Bacteria</taxon>
        <taxon>Pseudomonadati</taxon>
        <taxon>Pseudomonadota</taxon>
        <taxon>Alphaproteobacteria</taxon>
        <taxon>Hyphomicrobiales</taxon>
        <taxon>Hyphomicrobiaceae</taxon>
        <taxon>Hyphomicrobium</taxon>
    </lineage>
</organism>
<accession>A0A1I7NDD8</accession>
<evidence type="ECO:0000256" key="1">
    <source>
        <dbReference type="ARBA" id="ARBA00000085"/>
    </source>
</evidence>
<evidence type="ECO:0000256" key="8">
    <source>
        <dbReference type="ARBA" id="ARBA00022840"/>
    </source>
</evidence>
<evidence type="ECO:0000259" key="11">
    <source>
        <dbReference type="PROSITE" id="PS50110"/>
    </source>
</evidence>
<dbReference type="Gene3D" id="3.30.565.10">
    <property type="entry name" value="Histidine kinase-like ATPase, C-terminal domain"/>
    <property type="match status" value="1"/>
</dbReference>
<dbReference type="Proteomes" id="UP000199423">
    <property type="component" value="Unassembled WGS sequence"/>
</dbReference>
<feature type="domain" description="Response regulatory" evidence="11">
    <location>
        <begin position="515"/>
        <end position="626"/>
    </location>
</feature>
<evidence type="ECO:0000256" key="3">
    <source>
        <dbReference type="ARBA" id="ARBA00021740"/>
    </source>
</evidence>
<reference evidence="14" key="1">
    <citation type="submission" date="2016-10" db="EMBL/GenBank/DDBJ databases">
        <authorList>
            <person name="Varghese N."/>
            <person name="Submissions S."/>
        </authorList>
    </citation>
    <scope>NUCLEOTIDE SEQUENCE [LARGE SCALE GENOMIC DNA]</scope>
    <source>
        <strain evidence="14">DSM 1565</strain>
    </source>
</reference>
<dbReference type="PROSITE" id="PS50112">
    <property type="entry name" value="PAS"/>
    <property type="match status" value="1"/>
</dbReference>
<dbReference type="InterPro" id="IPR000014">
    <property type="entry name" value="PAS"/>
</dbReference>
<feature type="domain" description="Response regulatory" evidence="11">
    <location>
        <begin position="12"/>
        <end position="129"/>
    </location>
</feature>
<dbReference type="SUPFAM" id="SSF55874">
    <property type="entry name" value="ATPase domain of HSP90 chaperone/DNA topoisomerase II/histidine kinase"/>
    <property type="match status" value="1"/>
</dbReference>
<dbReference type="NCBIfam" id="TIGR00229">
    <property type="entry name" value="sensory_box"/>
    <property type="match status" value="1"/>
</dbReference>
<evidence type="ECO:0000256" key="2">
    <source>
        <dbReference type="ARBA" id="ARBA00012438"/>
    </source>
</evidence>
<dbReference type="SMART" id="SM00911">
    <property type="entry name" value="HWE_HK"/>
    <property type="match status" value="1"/>
</dbReference>
<dbReference type="InterPro" id="IPR011102">
    <property type="entry name" value="Sig_transdc_His_kinase_HWE"/>
</dbReference>
<dbReference type="InterPro" id="IPR011006">
    <property type="entry name" value="CheY-like_superfamily"/>
</dbReference>
<dbReference type="RefSeq" id="WP_092866973.1">
    <property type="nucleotide sequence ID" value="NZ_FPCH01000002.1"/>
</dbReference>
<dbReference type="GO" id="GO:0005524">
    <property type="term" value="F:ATP binding"/>
    <property type="evidence" value="ECO:0007669"/>
    <property type="project" value="UniProtKB-KW"/>
</dbReference>
<keyword evidence="5" id="KW-0808">Transferase</keyword>
<dbReference type="STRING" id="51670.SAMN04488557_1676"/>
<evidence type="ECO:0000313" key="13">
    <source>
        <dbReference type="EMBL" id="SFV32651.1"/>
    </source>
</evidence>
<evidence type="ECO:0000256" key="7">
    <source>
        <dbReference type="ARBA" id="ARBA00022777"/>
    </source>
</evidence>
<dbReference type="Gene3D" id="3.30.450.20">
    <property type="entry name" value="PAS domain"/>
    <property type="match status" value="1"/>
</dbReference>
<keyword evidence="8" id="KW-0067">ATP-binding</keyword>
<feature type="domain" description="PAS" evidence="12">
    <location>
        <begin position="166"/>
        <end position="237"/>
    </location>
</feature>
<keyword evidence="6" id="KW-0547">Nucleotide-binding</keyword>
<keyword evidence="7" id="KW-0418">Kinase</keyword>
<dbReference type="EC" id="2.7.13.3" evidence="2"/>
<dbReference type="EMBL" id="FPCH01000002">
    <property type="protein sequence ID" value="SFV32651.1"/>
    <property type="molecule type" value="Genomic_DNA"/>
</dbReference>
<dbReference type="OrthoDB" id="9760752at2"/>
<evidence type="ECO:0000256" key="6">
    <source>
        <dbReference type="ARBA" id="ARBA00022741"/>
    </source>
</evidence>
<evidence type="ECO:0000256" key="4">
    <source>
        <dbReference type="ARBA" id="ARBA00022553"/>
    </source>
</evidence>
<dbReference type="Pfam" id="PF07536">
    <property type="entry name" value="HWE_HK"/>
    <property type="match status" value="1"/>
</dbReference>
<evidence type="ECO:0000313" key="14">
    <source>
        <dbReference type="Proteomes" id="UP000199423"/>
    </source>
</evidence>
<name>A0A1I7NDD8_9HYPH</name>
<dbReference type="InterPro" id="IPR001789">
    <property type="entry name" value="Sig_transdc_resp-reg_receiver"/>
</dbReference>
<feature type="modified residue" description="4-aspartylphosphate" evidence="9">
    <location>
        <position position="61"/>
    </location>
</feature>
<dbReference type="GO" id="GO:0000160">
    <property type="term" value="P:phosphorelay signal transduction system"/>
    <property type="evidence" value="ECO:0007669"/>
    <property type="project" value="InterPro"/>
</dbReference>
<dbReference type="PANTHER" id="PTHR41523:SF8">
    <property type="entry name" value="ETHYLENE RESPONSE SENSOR PROTEIN"/>
    <property type="match status" value="1"/>
</dbReference>
<evidence type="ECO:0000256" key="10">
    <source>
        <dbReference type="SAM" id="Coils"/>
    </source>
</evidence>
<dbReference type="PROSITE" id="PS50110">
    <property type="entry name" value="RESPONSE_REGULATORY"/>
    <property type="match status" value="2"/>
</dbReference>